<dbReference type="PANTHER" id="PTHR10458">
    <property type="entry name" value="PEPTIDE DEFORMYLASE"/>
    <property type="match status" value="1"/>
</dbReference>
<organism evidence="4 5">
    <name type="scientific">Clostridium paridis</name>
    <dbReference type="NCBI Taxonomy" id="2803863"/>
    <lineage>
        <taxon>Bacteria</taxon>
        <taxon>Bacillati</taxon>
        <taxon>Bacillota</taxon>
        <taxon>Clostridia</taxon>
        <taxon>Eubacteriales</taxon>
        <taxon>Clostridiaceae</taxon>
        <taxon>Clostridium</taxon>
    </lineage>
</organism>
<dbReference type="Pfam" id="PF01327">
    <property type="entry name" value="Pep_deformylase"/>
    <property type="match status" value="1"/>
</dbReference>
<evidence type="ECO:0000256" key="1">
    <source>
        <dbReference type="ARBA" id="ARBA00010759"/>
    </source>
</evidence>
<dbReference type="RefSeq" id="WP_202766206.1">
    <property type="nucleotide sequence ID" value="NZ_JAESWA010000017.1"/>
</dbReference>
<comment type="similarity">
    <text evidence="1 3">Belongs to the polypeptide deformylase family.</text>
</comment>
<dbReference type="Gene3D" id="3.90.45.10">
    <property type="entry name" value="Peptide deformylase"/>
    <property type="match status" value="1"/>
</dbReference>
<comment type="function">
    <text evidence="3">Removes the formyl group from the N-terminal Met of newly synthesized proteins. Requires at least a dipeptide for an efficient rate of reaction. N-terminal L-methionine is a prerequisite for activity but the enzyme has broad specificity at other positions.</text>
</comment>
<dbReference type="NCBIfam" id="NF001159">
    <property type="entry name" value="PRK00150.1-3"/>
    <property type="match status" value="1"/>
</dbReference>
<comment type="caution">
    <text evidence="4">The sequence shown here is derived from an EMBL/GenBank/DDBJ whole genome shotgun (WGS) entry which is preliminary data.</text>
</comment>
<evidence type="ECO:0000313" key="5">
    <source>
        <dbReference type="Proteomes" id="UP000623681"/>
    </source>
</evidence>
<feature type="active site" evidence="3">
    <location>
        <position position="131"/>
    </location>
</feature>
<dbReference type="InterPro" id="IPR023635">
    <property type="entry name" value="Peptide_deformylase"/>
</dbReference>
<dbReference type="NCBIfam" id="TIGR00079">
    <property type="entry name" value="pept_deformyl"/>
    <property type="match status" value="1"/>
</dbReference>
<dbReference type="PANTHER" id="PTHR10458:SF22">
    <property type="entry name" value="PEPTIDE DEFORMYLASE"/>
    <property type="match status" value="1"/>
</dbReference>
<dbReference type="PIRSF" id="PIRSF004749">
    <property type="entry name" value="Pep_def"/>
    <property type="match status" value="1"/>
</dbReference>
<dbReference type="GO" id="GO:0046872">
    <property type="term" value="F:metal ion binding"/>
    <property type="evidence" value="ECO:0007669"/>
    <property type="project" value="UniProtKB-KW"/>
</dbReference>
<dbReference type="HAMAP" id="MF_00163">
    <property type="entry name" value="Pep_deformylase"/>
    <property type="match status" value="1"/>
</dbReference>
<keyword evidence="3" id="KW-0479">Metal-binding</keyword>
<keyword evidence="5" id="KW-1185">Reference proteome</keyword>
<reference evidence="4" key="1">
    <citation type="submission" date="2021-01" db="EMBL/GenBank/DDBJ databases">
        <title>Genome public.</title>
        <authorList>
            <person name="Liu C."/>
            <person name="Sun Q."/>
        </authorList>
    </citation>
    <scope>NUCLEOTIDE SEQUENCE</scope>
    <source>
        <strain evidence="4">YIM B02565</strain>
    </source>
</reference>
<dbReference type="InterPro" id="IPR036821">
    <property type="entry name" value="Peptide_deformylase_sf"/>
</dbReference>
<feature type="binding site" evidence="3">
    <location>
        <position position="130"/>
    </location>
    <ligand>
        <name>Fe cation</name>
        <dbReference type="ChEBI" id="CHEBI:24875"/>
    </ligand>
</feature>
<sequence length="147" mass="16688">MAKRNIRFAGDELLRKKSRPVDEINGRILTLIKDMFETMYNSYGVGLAAPQVGILKRIFVVDTGDNPLVFINPEILETEGSQTDVEGCLSFPNRQEMVERPFKVKVKALNEKGEEFTLEAEELLARAILHENDHLNGVLFVDKIKKN</sequence>
<evidence type="ECO:0000313" key="4">
    <source>
        <dbReference type="EMBL" id="MBL4930823.1"/>
    </source>
</evidence>
<dbReference type="EMBL" id="JAESWA010000017">
    <property type="protein sequence ID" value="MBL4930823.1"/>
    <property type="molecule type" value="Genomic_DNA"/>
</dbReference>
<dbReference type="EC" id="3.5.1.88" evidence="3"/>
<gene>
    <name evidence="3 4" type="primary">def</name>
    <name evidence="4" type="ORF">JK634_03330</name>
</gene>
<evidence type="ECO:0000256" key="2">
    <source>
        <dbReference type="ARBA" id="ARBA00023004"/>
    </source>
</evidence>
<dbReference type="AlphaFoldDB" id="A0A937K3T4"/>
<proteinExistence type="inferred from homology"/>
<dbReference type="SUPFAM" id="SSF56420">
    <property type="entry name" value="Peptide deformylase"/>
    <property type="match status" value="1"/>
</dbReference>
<feature type="binding site" evidence="3">
    <location>
        <position position="134"/>
    </location>
    <ligand>
        <name>Fe cation</name>
        <dbReference type="ChEBI" id="CHEBI:24875"/>
    </ligand>
</feature>
<keyword evidence="2 3" id="KW-0408">Iron</keyword>
<comment type="cofactor">
    <cofactor evidence="3">
        <name>Fe(2+)</name>
        <dbReference type="ChEBI" id="CHEBI:29033"/>
    </cofactor>
    <text evidence="3">Binds 1 Fe(2+) ion.</text>
</comment>
<dbReference type="CDD" id="cd00487">
    <property type="entry name" value="Pep_deformylase"/>
    <property type="match status" value="1"/>
</dbReference>
<evidence type="ECO:0000256" key="3">
    <source>
        <dbReference type="HAMAP-Rule" id="MF_00163"/>
    </source>
</evidence>
<feature type="binding site" evidence="3">
    <location>
        <position position="88"/>
    </location>
    <ligand>
        <name>Fe cation</name>
        <dbReference type="ChEBI" id="CHEBI:24875"/>
    </ligand>
</feature>
<dbReference type="Proteomes" id="UP000623681">
    <property type="component" value="Unassembled WGS sequence"/>
</dbReference>
<keyword evidence="3 4" id="KW-0378">Hydrolase</keyword>
<comment type="catalytic activity">
    <reaction evidence="3">
        <text>N-terminal N-formyl-L-methionyl-[peptide] + H2O = N-terminal L-methionyl-[peptide] + formate</text>
        <dbReference type="Rhea" id="RHEA:24420"/>
        <dbReference type="Rhea" id="RHEA-COMP:10639"/>
        <dbReference type="Rhea" id="RHEA-COMP:10640"/>
        <dbReference type="ChEBI" id="CHEBI:15377"/>
        <dbReference type="ChEBI" id="CHEBI:15740"/>
        <dbReference type="ChEBI" id="CHEBI:49298"/>
        <dbReference type="ChEBI" id="CHEBI:64731"/>
        <dbReference type="EC" id="3.5.1.88"/>
    </reaction>
</comment>
<protein>
    <recommendedName>
        <fullName evidence="3">Peptide deformylase</fullName>
        <shortName evidence="3">PDF</shortName>
        <ecNumber evidence="3">3.5.1.88</ecNumber>
    </recommendedName>
    <alternativeName>
        <fullName evidence="3">Polypeptide deformylase</fullName>
    </alternativeName>
</protein>
<dbReference type="GO" id="GO:0006412">
    <property type="term" value="P:translation"/>
    <property type="evidence" value="ECO:0007669"/>
    <property type="project" value="UniProtKB-UniRule"/>
</dbReference>
<dbReference type="PRINTS" id="PR01576">
    <property type="entry name" value="PDEFORMYLASE"/>
</dbReference>
<accession>A0A937K3T4</accession>
<dbReference type="GO" id="GO:0042586">
    <property type="term" value="F:peptide deformylase activity"/>
    <property type="evidence" value="ECO:0007669"/>
    <property type="project" value="UniProtKB-UniRule"/>
</dbReference>
<name>A0A937K3T4_9CLOT</name>
<keyword evidence="3" id="KW-0648">Protein biosynthesis</keyword>